<dbReference type="EMBL" id="JAGPXC010000003">
    <property type="protein sequence ID" value="KAH6655512.1"/>
    <property type="molecule type" value="Genomic_DNA"/>
</dbReference>
<evidence type="ECO:0000313" key="1">
    <source>
        <dbReference type="EMBL" id="KAH6655512.1"/>
    </source>
</evidence>
<proteinExistence type="predicted"/>
<gene>
    <name evidence="1" type="ORF">BKA67DRAFT_560936</name>
</gene>
<dbReference type="Proteomes" id="UP000758603">
    <property type="component" value="Unassembled WGS sequence"/>
</dbReference>
<reference evidence="1" key="1">
    <citation type="journal article" date="2021" name="Nat. Commun.">
        <title>Genetic determinants of endophytism in the Arabidopsis root mycobiome.</title>
        <authorList>
            <person name="Mesny F."/>
            <person name="Miyauchi S."/>
            <person name="Thiergart T."/>
            <person name="Pickel B."/>
            <person name="Atanasova L."/>
            <person name="Karlsson M."/>
            <person name="Huettel B."/>
            <person name="Barry K.W."/>
            <person name="Haridas S."/>
            <person name="Chen C."/>
            <person name="Bauer D."/>
            <person name="Andreopoulos W."/>
            <person name="Pangilinan J."/>
            <person name="LaButti K."/>
            <person name="Riley R."/>
            <person name="Lipzen A."/>
            <person name="Clum A."/>
            <person name="Drula E."/>
            <person name="Henrissat B."/>
            <person name="Kohler A."/>
            <person name="Grigoriev I.V."/>
            <person name="Martin F.M."/>
            <person name="Hacquard S."/>
        </authorList>
    </citation>
    <scope>NUCLEOTIDE SEQUENCE</scope>
    <source>
        <strain evidence="1">MPI-SDFR-AT-0073</strain>
    </source>
</reference>
<protein>
    <submittedName>
        <fullName evidence="1">Uncharacterized protein</fullName>
    </submittedName>
</protein>
<dbReference type="RefSeq" id="XP_045959777.1">
    <property type="nucleotide sequence ID" value="XM_046102494.1"/>
</dbReference>
<comment type="caution">
    <text evidence="1">The sequence shown here is derived from an EMBL/GenBank/DDBJ whole genome shotgun (WGS) entry which is preliminary data.</text>
</comment>
<name>A0A9P8UNU6_9PEZI</name>
<dbReference type="AlphaFoldDB" id="A0A9P8UNU6"/>
<dbReference type="GeneID" id="70131386"/>
<accession>A0A9P8UNU6</accession>
<organism evidence="1 2">
    <name type="scientific">Truncatella angustata</name>
    <dbReference type="NCBI Taxonomy" id="152316"/>
    <lineage>
        <taxon>Eukaryota</taxon>
        <taxon>Fungi</taxon>
        <taxon>Dikarya</taxon>
        <taxon>Ascomycota</taxon>
        <taxon>Pezizomycotina</taxon>
        <taxon>Sordariomycetes</taxon>
        <taxon>Xylariomycetidae</taxon>
        <taxon>Amphisphaeriales</taxon>
        <taxon>Sporocadaceae</taxon>
        <taxon>Truncatella</taxon>
    </lineage>
</organism>
<keyword evidence="2" id="KW-1185">Reference proteome</keyword>
<evidence type="ECO:0000313" key="2">
    <source>
        <dbReference type="Proteomes" id="UP000758603"/>
    </source>
</evidence>
<sequence>MEFESENRNPCHEKLGLPFRSIVCYLHGLTNNLVAPTSTVERLTHVPKSPHAQCATSAKVCELSHCDCHKRIQTYASDVRCEAQEMQMCTLGSKVRIGCRSSCALSYRTQCNTVFADGENVERVGPSRGE</sequence>